<feature type="transmembrane region" description="Helical" evidence="4">
    <location>
        <begin position="129"/>
        <end position="148"/>
    </location>
</feature>
<feature type="transmembrane region" description="Helical" evidence="4">
    <location>
        <begin position="344"/>
        <end position="366"/>
    </location>
</feature>
<evidence type="ECO:0000259" key="5">
    <source>
        <dbReference type="PROSITE" id="PS50850"/>
    </source>
</evidence>
<dbReference type="AlphaFoldDB" id="A0A8S4A086"/>
<dbReference type="GO" id="GO:0016323">
    <property type="term" value="C:basolateral plasma membrane"/>
    <property type="evidence" value="ECO:0007669"/>
    <property type="project" value="TreeGrafter"/>
</dbReference>
<feature type="transmembrane region" description="Helical" evidence="4">
    <location>
        <begin position="258"/>
        <end position="286"/>
    </location>
</feature>
<feature type="transmembrane region" description="Helical" evidence="4">
    <location>
        <begin position="168"/>
        <end position="189"/>
    </location>
</feature>
<accession>A0A8S4A086</accession>
<evidence type="ECO:0000256" key="3">
    <source>
        <dbReference type="SAM" id="MobiDB-lite"/>
    </source>
</evidence>
<dbReference type="InterPro" id="IPR036259">
    <property type="entry name" value="MFS_trans_sf"/>
</dbReference>
<feature type="compositionally biased region" description="Polar residues" evidence="3">
    <location>
        <begin position="46"/>
        <end position="71"/>
    </location>
</feature>
<keyword evidence="4" id="KW-1133">Transmembrane helix</keyword>
<keyword evidence="4" id="KW-0812">Transmembrane</keyword>
<evidence type="ECO:0000256" key="2">
    <source>
        <dbReference type="ARBA" id="ARBA00023157"/>
    </source>
</evidence>
<dbReference type="PROSITE" id="PS50850">
    <property type="entry name" value="MFS"/>
    <property type="match status" value="1"/>
</dbReference>
<keyword evidence="7" id="KW-1185">Reference proteome</keyword>
<feature type="non-terminal residue" evidence="6">
    <location>
        <position position="405"/>
    </location>
</feature>
<feature type="domain" description="Major facilitator superfamily (MFS) profile" evidence="5">
    <location>
        <begin position="130"/>
        <end position="405"/>
    </location>
</feature>
<evidence type="ECO:0000313" key="6">
    <source>
        <dbReference type="EMBL" id="CAG5133315.1"/>
    </source>
</evidence>
<feature type="region of interest" description="Disordered" evidence="3">
    <location>
        <begin position="1"/>
        <end position="71"/>
    </location>
</feature>
<dbReference type="OrthoDB" id="5062115at2759"/>
<dbReference type="SUPFAM" id="SSF103473">
    <property type="entry name" value="MFS general substrate transporter"/>
    <property type="match status" value="1"/>
</dbReference>
<sequence>MKRSTDEPDGQEAVAMLSAHDDGAADVRRGKNGSVLNRPEDPDFFSSPNDLESPGNVSQGQVSVGAESATSYQSDHSRVGLLKKGNTEKEVIIEQKLSFYDDYDEEGNQCRMGRFSPACFQLCANIKMFVFFMCVLIVVASSLTTGYLNSVITTIEKRFEIGSSVSGLVAAAYEFGNLVAVIFVSFLGASRHIPKLIGFGVLIMGIGSLLFSLPHIIAPKYSIRSGMMDNITGEEGICRGSGHYMDSALCIEQNSGNWGYVLLLVAAQILIGTGSSPIMTLGIVYVDNHVTKEKSPAYLACMHASGALGPVLGYALGALLLQYYVDTFTHDVQMTPSSPRWIGAWWGGFIICGVLLILLSLPFLSYPRVLVKEKKRILEQKTKEALLPAVDDIVTEDKQYGHSIK</sequence>
<keyword evidence="2" id="KW-1015">Disulfide bond</keyword>
<comment type="subcellular location">
    <subcellularLocation>
        <location evidence="1">Membrane</location>
        <topology evidence="1">Multi-pass membrane protein</topology>
    </subcellularLocation>
</comment>
<gene>
    <name evidence="6" type="ORF">CUNI_LOCUS18873</name>
</gene>
<dbReference type="Proteomes" id="UP000678393">
    <property type="component" value="Unassembled WGS sequence"/>
</dbReference>
<name>A0A8S4A086_9EUPU</name>
<keyword evidence="4" id="KW-0472">Membrane</keyword>
<proteinExistence type="predicted"/>
<protein>
    <recommendedName>
        <fullName evidence="5">Major facilitator superfamily (MFS) profile domain-containing protein</fullName>
    </recommendedName>
</protein>
<dbReference type="GO" id="GO:0043252">
    <property type="term" value="P:sodium-independent organic anion transport"/>
    <property type="evidence" value="ECO:0007669"/>
    <property type="project" value="TreeGrafter"/>
</dbReference>
<feature type="compositionally biased region" description="Basic and acidic residues" evidence="3">
    <location>
        <begin position="19"/>
        <end position="29"/>
    </location>
</feature>
<evidence type="ECO:0000256" key="4">
    <source>
        <dbReference type="SAM" id="Phobius"/>
    </source>
</evidence>
<dbReference type="EMBL" id="CAJHNH020006101">
    <property type="protein sequence ID" value="CAG5133315.1"/>
    <property type="molecule type" value="Genomic_DNA"/>
</dbReference>
<dbReference type="GO" id="GO:0015347">
    <property type="term" value="F:sodium-independent organic anion transmembrane transporter activity"/>
    <property type="evidence" value="ECO:0007669"/>
    <property type="project" value="TreeGrafter"/>
</dbReference>
<dbReference type="PANTHER" id="PTHR11388:SF142">
    <property type="entry name" value="SOLUTE CARRIER ORGANIC ANION TRANSPORTER FAMILY MEMBER 5A1"/>
    <property type="match status" value="1"/>
</dbReference>
<feature type="transmembrane region" description="Helical" evidence="4">
    <location>
        <begin position="298"/>
        <end position="324"/>
    </location>
</feature>
<organism evidence="6 7">
    <name type="scientific">Candidula unifasciata</name>
    <dbReference type="NCBI Taxonomy" id="100452"/>
    <lineage>
        <taxon>Eukaryota</taxon>
        <taxon>Metazoa</taxon>
        <taxon>Spiralia</taxon>
        <taxon>Lophotrochozoa</taxon>
        <taxon>Mollusca</taxon>
        <taxon>Gastropoda</taxon>
        <taxon>Heterobranchia</taxon>
        <taxon>Euthyneura</taxon>
        <taxon>Panpulmonata</taxon>
        <taxon>Eupulmonata</taxon>
        <taxon>Stylommatophora</taxon>
        <taxon>Helicina</taxon>
        <taxon>Helicoidea</taxon>
        <taxon>Geomitridae</taxon>
        <taxon>Candidula</taxon>
    </lineage>
</organism>
<reference evidence="6" key="1">
    <citation type="submission" date="2021-04" db="EMBL/GenBank/DDBJ databases">
        <authorList>
            <consortium name="Molecular Ecology Group"/>
        </authorList>
    </citation>
    <scope>NUCLEOTIDE SEQUENCE</scope>
</reference>
<dbReference type="InterPro" id="IPR004156">
    <property type="entry name" value="OATP"/>
</dbReference>
<evidence type="ECO:0000256" key="1">
    <source>
        <dbReference type="ARBA" id="ARBA00004141"/>
    </source>
</evidence>
<dbReference type="Pfam" id="PF03137">
    <property type="entry name" value="OATP"/>
    <property type="match status" value="1"/>
</dbReference>
<dbReference type="InterPro" id="IPR020846">
    <property type="entry name" value="MFS_dom"/>
</dbReference>
<feature type="transmembrane region" description="Helical" evidence="4">
    <location>
        <begin position="196"/>
        <end position="218"/>
    </location>
</feature>
<dbReference type="Gene3D" id="1.20.1250.20">
    <property type="entry name" value="MFS general substrate transporter like domains"/>
    <property type="match status" value="1"/>
</dbReference>
<dbReference type="PANTHER" id="PTHR11388">
    <property type="entry name" value="ORGANIC ANION TRANSPORTER"/>
    <property type="match status" value="1"/>
</dbReference>
<evidence type="ECO:0000313" key="7">
    <source>
        <dbReference type="Proteomes" id="UP000678393"/>
    </source>
</evidence>
<comment type="caution">
    <text evidence="6">The sequence shown here is derived from an EMBL/GenBank/DDBJ whole genome shotgun (WGS) entry which is preliminary data.</text>
</comment>